<keyword evidence="3 10" id="KW-0808">Transferase</keyword>
<keyword evidence="11" id="KW-1185">Reference proteome</keyword>
<keyword evidence="10" id="KW-0449">Lipoprotein</keyword>
<feature type="transmembrane region" description="Helical" evidence="8">
    <location>
        <begin position="60"/>
        <end position="84"/>
    </location>
</feature>
<evidence type="ECO:0000313" key="10">
    <source>
        <dbReference type="EMBL" id="OLZ46385.1"/>
    </source>
</evidence>
<evidence type="ECO:0000256" key="5">
    <source>
        <dbReference type="ARBA" id="ARBA00022989"/>
    </source>
</evidence>
<dbReference type="PROSITE" id="PS50263">
    <property type="entry name" value="CN_HYDROLASE"/>
    <property type="match status" value="1"/>
</dbReference>
<dbReference type="Gene3D" id="3.60.110.10">
    <property type="entry name" value="Carbon-nitrogen hydrolase"/>
    <property type="match status" value="1"/>
</dbReference>
<dbReference type="AlphaFoldDB" id="A0A1R0KJU8"/>
<keyword evidence="7 10" id="KW-0012">Acyltransferase</keyword>
<keyword evidence="4 8" id="KW-0812">Transmembrane</keyword>
<keyword evidence="6 8" id="KW-0472">Membrane</keyword>
<dbReference type="GO" id="GO:0042158">
    <property type="term" value="P:lipoprotein biosynthetic process"/>
    <property type="evidence" value="ECO:0007669"/>
    <property type="project" value="InterPro"/>
</dbReference>
<organism evidence="10 11">
    <name type="scientific">Amycolatopsis coloradensis</name>
    <dbReference type="NCBI Taxonomy" id="76021"/>
    <lineage>
        <taxon>Bacteria</taxon>
        <taxon>Bacillati</taxon>
        <taxon>Actinomycetota</taxon>
        <taxon>Actinomycetes</taxon>
        <taxon>Pseudonocardiales</taxon>
        <taxon>Pseudonocardiaceae</taxon>
        <taxon>Amycolatopsis</taxon>
    </lineage>
</organism>
<accession>A0A1R0KJU8</accession>
<sequence length="494" mass="53296">MNQRLLWWLGTALLLLAVHTDWNVPLAAWVFPVFLLRYARRAPVRRAALMVGLSLLIGQLFWLSVTGLLFVLSGLLAFTLLAVLQTTAFVADRLFAERAGPLRTLVFPATLVAGEYLFTLITGFGDFGALGSTQSGNPPLLQAASVTGVYGLTFVLAWFASVVNTGWVEGWPRVKRTVVVHVCLLGLVFAAGGARLLFDAPTTHTVRIAGISPSSDADKASSDALERIGIKYWRAEEVSAADPVAISAAFAPITEDLVTRTRQLASAGAKIVLWPETHASVLERDQAALLERVGAEAKQAGIHVEVAYALYTKQAPYVRNVAVLVGPAGEVSWTYDKTHPTPMEPMTPGPGVVPTADSPYGRLATVICYDADYPGLMRQAADKGTSLMLVPANDWPGFGSLHAEKAVFRAVENGYPVFRHSTHGNSTAVDGQGRVLGNADYFRTDQQTLVADLPVQPRTQTVYGSIGDVFAWLCLALAAFCPLWTYSRGRTGKR</sequence>
<evidence type="ECO:0000256" key="8">
    <source>
        <dbReference type="SAM" id="Phobius"/>
    </source>
</evidence>
<evidence type="ECO:0000313" key="11">
    <source>
        <dbReference type="Proteomes" id="UP000187486"/>
    </source>
</evidence>
<dbReference type="STRING" id="76021.BS329_29495"/>
<evidence type="ECO:0000256" key="1">
    <source>
        <dbReference type="ARBA" id="ARBA00004651"/>
    </source>
</evidence>
<dbReference type="InterPro" id="IPR003010">
    <property type="entry name" value="C-N_Hydrolase"/>
</dbReference>
<dbReference type="Pfam" id="PF00795">
    <property type="entry name" value="CN_hydrolase"/>
    <property type="match status" value="1"/>
</dbReference>
<protein>
    <submittedName>
        <fullName evidence="10">Apolipoprotein acyltransferase</fullName>
    </submittedName>
</protein>
<evidence type="ECO:0000256" key="2">
    <source>
        <dbReference type="ARBA" id="ARBA00022475"/>
    </source>
</evidence>
<name>A0A1R0KJU8_9PSEU</name>
<dbReference type="InterPro" id="IPR045378">
    <property type="entry name" value="LNT_N"/>
</dbReference>
<comment type="subcellular location">
    <subcellularLocation>
        <location evidence="1">Cell membrane</location>
        <topology evidence="1">Multi-pass membrane protein</topology>
    </subcellularLocation>
</comment>
<dbReference type="EMBL" id="MQUQ01000017">
    <property type="protein sequence ID" value="OLZ46385.1"/>
    <property type="molecule type" value="Genomic_DNA"/>
</dbReference>
<dbReference type="PANTHER" id="PTHR38686:SF1">
    <property type="entry name" value="APOLIPOPROTEIN N-ACYLTRANSFERASE"/>
    <property type="match status" value="1"/>
</dbReference>
<dbReference type="Pfam" id="PF20154">
    <property type="entry name" value="LNT_N"/>
    <property type="match status" value="1"/>
</dbReference>
<dbReference type="InterPro" id="IPR036526">
    <property type="entry name" value="C-N_Hydrolase_sf"/>
</dbReference>
<dbReference type="SUPFAM" id="SSF56317">
    <property type="entry name" value="Carbon-nitrogen hydrolase"/>
    <property type="match status" value="1"/>
</dbReference>
<dbReference type="RefSeq" id="WP_076164666.1">
    <property type="nucleotide sequence ID" value="NZ_JBEZVB010000029.1"/>
</dbReference>
<dbReference type="PANTHER" id="PTHR38686">
    <property type="entry name" value="APOLIPOPROTEIN N-ACYLTRANSFERASE"/>
    <property type="match status" value="1"/>
</dbReference>
<evidence type="ECO:0000256" key="7">
    <source>
        <dbReference type="ARBA" id="ARBA00023315"/>
    </source>
</evidence>
<feature type="transmembrane region" description="Helical" evidence="8">
    <location>
        <begin position="144"/>
        <end position="166"/>
    </location>
</feature>
<dbReference type="GO" id="GO:0016410">
    <property type="term" value="F:N-acyltransferase activity"/>
    <property type="evidence" value="ECO:0007669"/>
    <property type="project" value="InterPro"/>
</dbReference>
<proteinExistence type="predicted"/>
<gene>
    <name evidence="10" type="ORF">BS329_29495</name>
</gene>
<dbReference type="Proteomes" id="UP000187486">
    <property type="component" value="Unassembled WGS sequence"/>
</dbReference>
<keyword evidence="5 8" id="KW-1133">Transmembrane helix</keyword>
<dbReference type="GO" id="GO:0005886">
    <property type="term" value="C:plasma membrane"/>
    <property type="evidence" value="ECO:0007669"/>
    <property type="project" value="UniProtKB-SubCell"/>
</dbReference>
<feature type="transmembrane region" description="Helical" evidence="8">
    <location>
        <begin position="469"/>
        <end position="486"/>
    </location>
</feature>
<feature type="domain" description="CN hydrolase" evidence="9">
    <location>
        <begin position="233"/>
        <end position="455"/>
    </location>
</feature>
<evidence type="ECO:0000256" key="3">
    <source>
        <dbReference type="ARBA" id="ARBA00022679"/>
    </source>
</evidence>
<keyword evidence="2" id="KW-1003">Cell membrane</keyword>
<feature type="transmembrane region" description="Helical" evidence="8">
    <location>
        <begin position="105"/>
        <end position="124"/>
    </location>
</feature>
<dbReference type="InterPro" id="IPR004563">
    <property type="entry name" value="Apolipo_AcylTrfase"/>
</dbReference>
<comment type="caution">
    <text evidence="10">The sequence shown here is derived from an EMBL/GenBank/DDBJ whole genome shotgun (WGS) entry which is preliminary data.</text>
</comment>
<dbReference type="OrthoDB" id="9811121at2"/>
<evidence type="ECO:0000256" key="4">
    <source>
        <dbReference type="ARBA" id="ARBA00022692"/>
    </source>
</evidence>
<evidence type="ECO:0000259" key="9">
    <source>
        <dbReference type="PROSITE" id="PS50263"/>
    </source>
</evidence>
<reference evidence="10 11" key="1">
    <citation type="submission" date="2016-01" db="EMBL/GenBank/DDBJ databases">
        <title>Amycolatopsis coloradensis genome sequencing and assembly.</title>
        <authorList>
            <person name="Mayilraj S."/>
        </authorList>
    </citation>
    <scope>NUCLEOTIDE SEQUENCE [LARGE SCALE GENOMIC DNA]</scope>
    <source>
        <strain evidence="10 11">DSM 44225</strain>
    </source>
</reference>
<feature type="transmembrane region" description="Helical" evidence="8">
    <location>
        <begin position="178"/>
        <end position="198"/>
    </location>
</feature>
<evidence type="ECO:0000256" key="6">
    <source>
        <dbReference type="ARBA" id="ARBA00023136"/>
    </source>
</evidence>